<protein>
    <recommendedName>
        <fullName evidence="6">Transcription antitermination protein NusB</fullName>
    </recommendedName>
    <alternativeName>
        <fullName evidence="6">Antitermination factor NusB</fullName>
    </alternativeName>
</protein>
<sequence>MTRRELREQIFKLLFGVEFHDRQELPEQIAVYEETEEPWDTKDGAYISGKCEDIVAHLAEIDEAIDAVAEGWKTGRMGKVDLTLIRLAVYEMKYDEDVPVGVAINEAVELAKKYGTDESPAFINGVLAKLV</sequence>
<comment type="similarity">
    <text evidence="1 6">Belongs to the NusB family.</text>
</comment>
<evidence type="ECO:0000256" key="6">
    <source>
        <dbReference type="HAMAP-Rule" id="MF_00073"/>
    </source>
</evidence>
<dbReference type="Proteomes" id="UP000266172">
    <property type="component" value="Unassembled WGS sequence"/>
</dbReference>
<comment type="function">
    <text evidence="6">Involved in transcription antitermination. Required for transcription of ribosomal RNA (rRNA) genes. Binds specifically to the boxA antiterminator sequence of the ribosomal RNA (rrn) operons.</text>
</comment>
<dbReference type="GO" id="GO:0031564">
    <property type="term" value="P:transcription antitermination"/>
    <property type="evidence" value="ECO:0007669"/>
    <property type="project" value="UniProtKB-KW"/>
</dbReference>
<evidence type="ECO:0000256" key="5">
    <source>
        <dbReference type="ARBA" id="ARBA00023163"/>
    </source>
</evidence>
<dbReference type="NCBIfam" id="TIGR01951">
    <property type="entry name" value="nusB"/>
    <property type="match status" value="1"/>
</dbReference>
<dbReference type="InterPro" id="IPR035926">
    <property type="entry name" value="NusB-like_sf"/>
</dbReference>
<dbReference type="Pfam" id="PF01029">
    <property type="entry name" value="NusB"/>
    <property type="match status" value="1"/>
</dbReference>
<feature type="domain" description="NusB/RsmB/TIM44" evidence="7">
    <location>
        <begin position="5"/>
        <end position="130"/>
    </location>
</feature>
<dbReference type="GO" id="GO:0006353">
    <property type="term" value="P:DNA-templated transcription termination"/>
    <property type="evidence" value="ECO:0007669"/>
    <property type="project" value="UniProtKB-UniRule"/>
</dbReference>
<dbReference type="EMBL" id="QRVL01000001">
    <property type="protein sequence ID" value="RGS41819.1"/>
    <property type="molecule type" value="Genomic_DNA"/>
</dbReference>
<evidence type="ECO:0000256" key="4">
    <source>
        <dbReference type="ARBA" id="ARBA00023015"/>
    </source>
</evidence>
<dbReference type="RefSeq" id="WP_014079919.1">
    <property type="nucleotide sequence ID" value="NZ_CAKMUY010000016.1"/>
</dbReference>
<dbReference type="HAMAP" id="MF_00073">
    <property type="entry name" value="NusB"/>
    <property type="match status" value="1"/>
</dbReference>
<dbReference type="GO" id="GO:0005829">
    <property type="term" value="C:cytosol"/>
    <property type="evidence" value="ECO:0007669"/>
    <property type="project" value="TreeGrafter"/>
</dbReference>
<evidence type="ECO:0000313" key="8">
    <source>
        <dbReference type="EMBL" id="RGS41819.1"/>
    </source>
</evidence>
<proteinExistence type="inferred from homology"/>
<dbReference type="SUPFAM" id="SSF48013">
    <property type="entry name" value="NusB-like"/>
    <property type="match status" value="1"/>
</dbReference>
<keyword evidence="4 6" id="KW-0805">Transcription regulation</keyword>
<dbReference type="PANTHER" id="PTHR11078">
    <property type="entry name" value="N UTILIZATION SUBSTANCE PROTEIN B-RELATED"/>
    <property type="match status" value="1"/>
</dbReference>
<keyword evidence="5 6" id="KW-0804">Transcription</keyword>
<dbReference type="InterPro" id="IPR006027">
    <property type="entry name" value="NusB_RsmB_TIM44"/>
</dbReference>
<dbReference type="InterPro" id="IPR011605">
    <property type="entry name" value="NusB_fam"/>
</dbReference>
<evidence type="ECO:0000259" key="7">
    <source>
        <dbReference type="Pfam" id="PF01029"/>
    </source>
</evidence>
<keyword evidence="3 6" id="KW-0694">RNA-binding</keyword>
<evidence type="ECO:0000256" key="2">
    <source>
        <dbReference type="ARBA" id="ARBA00022814"/>
    </source>
</evidence>
<gene>
    <name evidence="6 8" type="primary">nusB</name>
    <name evidence="8" type="ORF">DWX93_00285</name>
</gene>
<evidence type="ECO:0000313" key="9">
    <source>
        <dbReference type="Proteomes" id="UP000266172"/>
    </source>
</evidence>
<accession>A0A395VCM3</accession>
<comment type="caution">
    <text evidence="8">The sequence shown here is derived from an EMBL/GenBank/DDBJ whole genome shotgun (WGS) entry which is preliminary data.</text>
</comment>
<evidence type="ECO:0000256" key="1">
    <source>
        <dbReference type="ARBA" id="ARBA00005952"/>
    </source>
</evidence>
<dbReference type="PANTHER" id="PTHR11078:SF3">
    <property type="entry name" value="ANTITERMINATION NUSB DOMAIN-CONTAINING PROTEIN"/>
    <property type="match status" value="1"/>
</dbReference>
<reference evidence="8 9" key="1">
    <citation type="submission" date="2018-08" db="EMBL/GenBank/DDBJ databases">
        <title>A genome reference for cultivated species of the human gut microbiota.</title>
        <authorList>
            <person name="Zou Y."/>
            <person name="Xue W."/>
            <person name="Luo G."/>
        </authorList>
    </citation>
    <scope>NUCLEOTIDE SEQUENCE [LARGE SCALE GENOMIC DNA]</scope>
    <source>
        <strain evidence="8 9">AF22-12AC</strain>
    </source>
</reference>
<evidence type="ECO:0000256" key="3">
    <source>
        <dbReference type="ARBA" id="ARBA00022884"/>
    </source>
</evidence>
<organism evidence="8 9">
    <name type="scientific">Roseburia hominis</name>
    <dbReference type="NCBI Taxonomy" id="301301"/>
    <lineage>
        <taxon>Bacteria</taxon>
        <taxon>Bacillati</taxon>
        <taxon>Bacillota</taxon>
        <taxon>Clostridia</taxon>
        <taxon>Lachnospirales</taxon>
        <taxon>Lachnospiraceae</taxon>
        <taxon>Roseburia</taxon>
    </lineage>
</organism>
<keyword evidence="2 6" id="KW-0889">Transcription antitermination</keyword>
<dbReference type="AlphaFoldDB" id="A0A395VCM3"/>
<dbReference type="OMA" id="DAFLILY"/>
<dbReference type="GeneID" id="93723567"/>
<dbReference type="Gene3D" id="1.10.940.10">
    <property type="entry name" value="NusB-like"/>
    <property type="match status" value="1"/>
</dbReference>
<dbReference type="GO" id="GO:0003723">
    <property type="term" value="F:RNA binding"/>
    <property type="evidence" value="ECO:0007669"/>
    <property type="project" value="UniProtKB-UniRule"/>
</dbReference>
<name>A0A395VCM3_9FIRM</name>